<organism evidence="1 2">
    <name type="scientific">Vararia minispora EC-137</name>
    <dbReference type="NCBI Taxonomy" id="1314806"/>
    <lineage>
        <taxon>Eukaryota</taxon>
        <taxon>Fungi</taxon>
        <taxon>Dikarya</taxon>
        <taxon>Basidiomycota</taxon>
        <taxon>Agaricomycotina</taxon>
        <taxon>Agaricomycetes</taxon>
        <taxon>Russulales</taxon>
        <taxon>Lachnocladiaceae</taxon>
        <taxon>Vararia</taxon>
    </lineage>
</organism>
<reference evidence="1" key="1">
    <citation type="submission" date="2021-02" db="EMBL/GenBank/DDBJ databases">
        <authorList>
            <consortium name="DOE Joint Genome Institute"/>
            <person name="Ahrendt S."/>
            <person name="Looney B.P."/>
            <person name="Miyauchi S."/>
            <person name="Morin E."/>
            <person name="Drula E."/>
            <person name="Courty P.E."/>
            <person name="Chicoki N."/>
            <person name="Fauchery L."/>
            <person name="Kohler A."/>
            <person name="Kuo A."/>
            <person name="Labutti K."/>
            <person name="Pangilinan J."/>
            <person name="Lipzen A."/>
            <person name="Riley R."/>
            <person name="Andreopoulos W."/>
            <person name="He G."/>
            <person name="Johnson J."/>
            <person name="Barry K.W."/>
            <person name="Grigoriev I.V."/>
            <person name="Nagy L."/>
            <person name="Hibbett D."/>
            <person name="Henrissat B."/>
            <person name="Matheny P.B."/>
            <person name="Labbe J."/>
            <person name="Martin F."/>
        </authorList>
    </citation>
    <scope>NUCLEOTIDE SEQUENCE</scope>
    <source>
        <strain evidence="1">EC-137</strain>
    </source>
</reference>
<evidence type="ECO:0000313" key="1">
    <source>
        <dbReference type="EMBL" id="KAI0029992.1"/>
    </source>
</evidence>
<comment type="caution">
    <text evidence="1">The sequence shown here is derived from an EMBL/GenBank/DDBJ whole genome shotgun (WGS) entry which is preliminary data.</text>
</comment>
<accession>A0ACB8QEC9</accession>
<dbReference type="EMBL" id="MU273645">
    <property type="protein sequence ID" value="KAI0029992.1"/>
    <property type="molecule type" value="Genomic_DNA"/>
</dbReference>
<evidence type="ECO:0000313" key="2">
    <source>
        <dbReference type="Proteomes" id="UP000814128"/>
    </source>
</evidence>
<protein>
    <submittedName>
        <fullName evidence="1">Uncharacterized protein</fullName>
    </submittedName>
</protein>
<proteinExistence type="predicted"/>
<gene>
    <name evidence="1" type="ORF">K488DRAFT_88185</name>
</gene>
<sequence>MSPPETEHRTSLPPELWLQVFELASVIPDELDPDIHDPFVDPSSDTIFTIINPRTSAPAFRSAVSARRSLVCVCKTWRVLATPLLYRTLFFDNAAQITELADTLAVRDLGVHVRRLELVATSGAVDFNDLRFLLSCLGNLQILHICPLHYVTNVIPSDLLYALADAAAGSLAMLIWPSWPGLLCKRTDHEQLLRACTRLRTLVLGPWRMDDACTFATPALPSLRFTALAEHVAEHAKPAVRFPALAHVFLAYSRMPDLDCTASFLALHGSGLTAAYVNVSGYHRDAAGALSALRACPRLAHVVLFVTVPSLHDGKLGACEHLPHVTHVGIHGIQIRRPQAELPHLLRVLARAMESFPETVKVLRVMNDLRGIEVRNALVECRDAAQRHGIELQGLRGEVFVSPNVADTGSLAERSYV</sequence>
<dbReference type="Proteomes" id="UP000814128">
    <property type="component" value="Unassembled WGS sequence"/>
</dbReference>
<name>A0ACB8QEC9_9AGAM</name>
<reference evidence="1" key="2">
    <citation type="journal article" date="2022" name="New Phytol.">
        <title>Evolutionary transition to the ectomycorrhizal habit in the genomes of a hyperdiverse lineage of mushroom-forming fungi.</title>
        <authorList>
            <person name="Looney B."/>
            <person name="Miyauchi S."/>
            <person name="Morin E."/>
            <person name="Drula E."/>
            <person name="Courty P.E."/>
            <person name="Kohler A."/>
            <person name="Kuo A."/>
            <person name="LaButti K."/>
            <person name="Pangilinan J."/>
            <person name="Lipzen A."/>
            <person name="Riley R."/>
            <person name="Andreopoulos W."/>
            <person name="He G."/>
            <person name="Johnson J."/>
            <person name="Nolan M."/>
            <person name="Tritt A."/>
            <person name="Barry K.W."/>
            <person name="Grigoriev I.V."/>
            <person name="Nagy L.G."/>
            <person name="Hibbett D."/>
            <person name="Henrissat B."/>
            <person name="Matheny P.B."/>
            <person name="Labbe J."/>
            <person name="Martin F.M."/>
        </authorList>
    </citation>
    <scope>NUCLEOTIDE SEQUENCE</scope>
    <source>
        <strain evidence="1">EC-137</strain>
    </source>
</reference>
<keyword evidence="2" id="KW-1185">Reference proteome</keyword>